<evidence type="ECO:0000313" key="3">
    <source>
        <dbReference type="Proteomes" id="UP000021175"/>
    </source>
</evidence>
<proteinExistence type="predicted"/>
<evidence type="ECO:0000256" key="1">
    <source>
        <dbReference type="SAM" id="Phobius"/>
    </source>
</evidence>
<accession>A0AB73AQW1</accession>
<dbReference type="AlphaFoldDB" id="A0AB73AQW1"/>
<dbReference type="Proteomes" id="UP000021175">
    <property type="component" value="Unassembled WGS sequence"/>
</dbReference>
<comment type="caution">
    <text evidence="2">The sequence shown here is derived from an EMBL/GenBank/DDBJ whole genome shotgun (WGS) entry which is preliminary data.</text>
</comment>
<evidence type="ECO:0000313" key="2">
    <source>
        <dbReference type="EMBL" id="EYB11348.1"/>
    </source>
</evidence>
<name>A0AB73AQW1_BACFG</name>
<reference evidence="2 3" key="1">
    <citation type="submission" date="2014-02" db="EMBL/GenBank/DDBJ databases">
        <authorList>
            <person name="Sears C."/>
            <person name="Carroll K."/>
            <person name="Sack B.R."/>
            <person name="Qadri F."/>
            <person name="Myers L.L."/>
            <person name="Chung G.-T."/>
            <person name="Escheverria P."/>
            <person name="Fraser C.M."/>
            <person name="Sadzewicz L."/>
            <person name="Shefchek K.A."/>
            <person name="Tallon L."/>
            <person name="Das S.P."/>
            <person name="Daugherty S."/>
            <person name="Mongodin E.F."/>
        </authorList>
    </citation>
    <scope>NUCLEOTIDE SEQUENCE [LARGE SCALE GENOMIC DNA]</scope>
    <source>
        <strain evidence="2 3">3783N1-6</strain>
    </source>
</reference>
<dbReference type="RefSeq" id="WP_009292243.1">
    <property type="nucleotide sequence ID" value="NZ_JGEU01000030.1"/>
</dbReference>
<evidence type="ECO:0008006" key="4">
    <source>
        <dbReference type="Google" id="ProtNLM"/>
    </source>
</evidence>
<gene>
    <name evidence="2" type="ORF">M119_0884</name>
</gene>
<keyword evidence="1" id="KW-0472">Membrane</keyword>
<keyword evidence="1" id="KW-1133">Transmembrane helix</keyword>
<keyword evidence="1" id="KW-0812">Transmembrane</keyword>
<organism evidence="2 3">
    <name type="scientific">Bacteroides fragilis str. 3783N1-6</name>
    <dbReference type="NCBI Taxonomy" id="1339310"/>
    <lineage>
        <taxon>Bacteria</taxon>
        <taxon>Pseudomonadati</taxon>
        <taxon>Bacteroidota</taxon>
        <taxon>Bacteroidia</taxon>
        <taxon>Bacteroidales</taxon>
        <taxon>Bacteroidaceae</taxon>
        <taxon>Bacteroides</taxon>
    </lineage>
</organism>
<dbReference type="EMBL" id="JGEU01000030">
    <property type="protein sequence ID" value="EYB11348.1"/>
    <property type="molecule type" value="Genomic_DNA"/>
</dbReference>
<feature type="transmembrane region" description="Helical" evidence="1">
    <location>
        <begin position="6"/>
        <end position="24"/>
    </location>
</feature>
<protein>
    <recommendedName>
        <fullName evidence="4">Transmembrane protein</fullName>
    </recommendedName>
</protein>
<sequence length="175" mass="19939">MNILNSVFWGCLGGLAVVLPYIIYMRIRARRKPSTAIGKPIGDRTGAVMPDKKEDLPPDDLKADLYAELNEEAGKADYIPYSPDKLIIGQFGKVMHGKENLIEYVLLSDRFLNRQESFETYFYPLSIPTISCGSFHKETGERSEGCKVIEMEVIDEARARERYRRFLAVWKAGQI</sequence>